<accession>A0ABD2WV23</accession>
<evidence type="ECO:0000313" key="1">
    <source>
        <dbReference type="EMBL" id="KAL3396924.1"/>
    </source>
</evidence>
<protein>
    <recommendedName>
        <fullName evidence="3">Transposase domain-containing protein</fullName>
    </recommendedName>
</protein>
<proteinExistence type="predicted"/>
<dbReference type="EMBL" id="JBJJXI010000068">
    <property type="protein sequence ID" value="KAL3396924.1"/>
    <property type="molecule type" value="Genomic_DNA"/>
</dbReference>
<dbReference type="Proteomes" id="UP001627154">
    <property type="component" value="Unassembled WGS sequence"/>
</dbReference>
<sequence>MVPRFQNNNPPELNLPAEAFEIENFQYIPIIPECAEIPDNNNNFPELNLPAGANENENFQNNPFILEYAEIPNDIYGNFEIPQFDNVENNDEDDDLSWIHQRMYPTGDLTVGEAIQEIMDFFIATSLTKIGLERLIQLLHVLLPQPNNLPKSQYRFLKLLYSLLPSDSDLIRKHQICEDCFYYLGCLSNQIPKKICEQCKGKNTRSFFVEYNLKQVIKNAFETRNLKHFIDRQKENVCDDNYIQDFSSGSEYKKIQEKNLQPYDLTLLWNTDGAPVSKSSKGEIWPIQVQLLDVPPNNRRSFQFICGIYYSTDKKPNMNSFLKPFSIILNDLYENGVDWYDKTTNTTRNSKIIAPIATLDCPARAAVQNLMQFNGEFGCSFCEAPGQTFMLDTGGHKRVYPVLDEEHPLRTKEKMIRQAKIAMDYNLQHFRGVKGPTIAATLPCFDVAKGFVPDYMHAVLSGVVTMMTNLWFETKNNEKPYYINNTGKKRLDNLIQNITPPDYIARCPRTMKFKNYFKASEMRDFLLCYYPALLDNILPKVYYQNFLLLSYGMRILLQTKIPVVQIQLVKFLFDLFSREFQSLYKIENCSFNVHQLSHLVDCVVQWGPPWVWSCFTFEDANGYFKKLNHGPNKIDMEIMNTIKMINATYILKSKLNRNQLAPEGNVIFPIGTQAKTDLNPQELEGLNNFILNQQLRITEGPSVYAYFRAQINNEILTSKRYQRQKKRDNSVVSWNQRKFYGIIEFFIFINNCVNAVVRVLLKDSNRAQNIHPQVELSIEELIIPIRFTLDYTIVPLSEIDCKVIRTRGIILFILYTVRESSFFVTLPRVLYNDVASLIQRLFTLFDFILLYLLSQRNVQRPHRRNHRHRHHTQKRLFERVRPAAASATTAERMLFSFVWFTCAAPRAD</sequence>
<keyword evidence="2" id="KW-1185">Reference proteome</keyword>
<dbReference type="PANTHER" id="PTHR46579:SF1">
    <property type="entry name" value="F5_8 TYPE C DOMAIN-CONTAINING PROTEIN"/>
    <property type="match status" value="1"/>
</dbReference>
<dbReference type="AlphaFoldDB" id="A0ABD2WV23"/>
<comment type="caution">
    <text evidence="1">The sequence shown here is derived from an EMBL/GenBank/DDBJ whole genome shotgun (WGS) entry which is preliminary data.</text>
</comment>
<evidence type="ECO:0000313" key="2">
    <source>
        <dbReference type="Proteomes" id="UP001627154"/>
    </source>
</evidence>
<dbReference type="PANTHER" id="PTHR46579">
    <property type="entry name" value="F5/8 TYPE C DOMAIN-CONTAINING PROTEIN-RELATED"/>
    <property type="match status" value="1"/>
</dbReference>
<reference evidence="1 2" key="1">
    <citation type="journal article" date="2024" name="bioRxiv">
        <title>A reference genome for Trichogramma kaykai: A tiny desert-dwelling parasitoid wasp with competing sex-ratio distorters.</title>
        <authorList>
            <person name="Culotta J."/>
            <person name="Lindsey A.R."/>
        </authorList>
    </citation>
    <scope>NUCLEOTIDE SEQUENCE [LARGE SCALE GENOMIC DNA]</scope>
    <source>
        <strain evidence="1 2">KSX58</strain>
    </source>
</reference>
<evidence type="ECO:0008006" key="3">
    <source>
        <dbReference type="Google" id="ProtNLM"/>
    </source>
</evidence>
<organism evidence="1 2">
    <name type="scientific">Trichogramma kaykai</name>
    <dbReference type="NCBI Taxonomy" id="54128"/>
    <lineage>
        <taxon>Eukaryota</taxon>
        <taxon>Metazoa</taxon>
        <taxon>Ecdysozoa</taxon>
        <taxon>Arthropoda</taxon>
        <taxon>Hexapoda</taxon>
        <taxon>Insecta</taxon>
        <taxon>Pterygota</taxon>
        <taxon>Neoptera</taxon>
        <taxon>Endopterygota</taxon>
        <taxon>Hymenoptera</taxon>
        <taxon>Apocrita</taxon>
        <taxon>Proctotrupomorpha</taxon>
        <taxon>Chalcidoidea</taxon>
        <taxon>Trichogrammatidae</taxon>
        <taxon>Trichogramma</taxon>
    </lineage>
</organism>
<gene>
    <name evidence="1" type="ORF">TKK_009288</name>
</gene>
<name>A0ABD2WV23_9HYME</name>